<feature type="domain" description="Radical SAM core" evidence="15">
    <location>
        <begin position="197"/>
        <end position="435"/>
    </location>
</feature>
<reference evidence="16 17" key="2">
    <citation type="journal article" date="2007" name="BMC Biol.">
        <title>A 100%-complete sequence reveals unusually simple genomic features in the hot-spring red alga Cyanidioschyzon merolae.</title>
        <authorList>
            <person name="Nozaki H."/>
            <person name="Takano H."/>
            <person name="Misumi O."/>
            <person name="Terasawa K."/>
            <person name="Matsuzaki M."/>
            <person name="Maruyama S."/>
            <person name="Nishida K."/>
            <person name="Yagisawa F."/>
            <person name="Yoshida Y."/>
            <person name="Fujiwara T."/>
            <person name="Takio S."/>
            <person name="Tamura K."/>
            <person name="Chung S.J."/>
            <person name="Nakamura S."/>
            <person name="Kuroiwa H."/>
            <person name="Tanaka K."/>
            <person name="Sato N."/>
            <person name="Kuroiwa T."/>
        </authorList>
    </citation>
    <scope>NUCLEOTIDE SEQUENCE [LARGE SCALE GENOMIC DNA]</scope>
    <source>
        <strain evidence="16 17">10D</strain>
    </source>
</reference>
<dbReference type="GO" id="GO:0046872">
    <property type="term" value="F:metal ion binding"/>
    <property type="evidence" value="ECO:0007669"/>
    <property type="project" value="UniProtKB-KW"/>
</dbReference>
<evidence type="ECO:0000256" key="11">
    <source>
        <dbReference type="ARBA" id="ARBA00022723"/>
    </source>
</evidence>
<gene>
    <name evidence="16" type="ORF">CYME_CMT478C</name>
</gene>
<dbReference type="OMA" id="TMKFLFE"/>
<dbReference type="PANTHER" id="PTHR30544">
    <property type="entry name" value="23S RRNA METHYLTRANSFERASE"/>
    <property type="match status" value="1"/>
</dbReference>
<evidence type="ECO:0000256" key="9">
    <source>
        <dbReference type="ARBA" id="ARBA00022691"/>
    </source>
</evidence>
<reference evidence="16 17" key="1">
    <citation type="journal article" date="2004" name="Nature">
        <title>Genome sequence of the ultrasmall unicellular red alga Cyanidioschyzon merolae 10D.</title>
        <authorList>
            <person name="Matsuzaki M."/>
            <person name="Misumi O."/>
            <person name="Shin-i T."/>
            <person name="Maruyama S."/>
            <person name="Takahara M."/>
            <person name="Miyagishima S."/>
            <person name="Mori T."/>
            <person name="Nishida K."/>
            <person name="Yagisawa F."/>
            <person name="Nishida K."/>
            <person name="Yoshida Y."/>
            <person name="Nishimura Y."/>
            <person name="Nakao S."/>
            <person name="Kobayashi T."/>
            <person name="Momoyama Y."/>
            <person name="Higashiyama T."/>
            <person name="Minoda A."/>
            <person name="Sano M."/>
            <person name="Nomoto H."/>
            <person name="Oishi K."/>
            <person name="Hayashi H."/>
            <person name="Ohta F."/>
            <person name="Nishizaka S."/>
            <person name="Haga S."/>
            <person name="Miura S."/>
            <person name="Morishita T."/>
            <person name="Kabeya Y."/>
            <person name="Terasawa K."/>
            <person name="Suzuki Y."/>
            <person name="Ishii Y."/>
            <person name="Asakawa S."/>
            <person name="Takano H."/>
            <person name="Ohta N."/>
            <person name="Kuroiwa H."/>
            <person name="Tanaka K."/>
            <person name="Shimizu N."/>
            <person name="Sugano S."/>
            <person name="Sato N."/>
            <person name="Nozaki H."/>
            <person name="Ogasawara N."/>
            <person name="Kohara Y."/>
            <person name="Kuroiwa T."/>
        </authorList>
    </citation>
    <scope>NUCLEOTIDE SEQUENCE [LARGE SCALE GENOMIC DNA]</scope>
    <source>
        <strain evidence="16 17">10D</strain>
    </source>
</reference>
<keyword evidence="6" id="KW-0698">rRNA processing</keyword>
<dbReference type="FunFam" id="3.20.20.70:FF:000161">
    <property type="entry name" value="Dual-specificity RNA methyltransferase RlmN"/>
    <property type="match status" value="1"/>
</dbReference>
<comment type="subcellular location">
    <subcellularLocation>
        <location evidence="3">Cytoplasm</location>
    </subcellularLocation>
    <subcellularLocation>
        <location evidence="2">Plastid</location>
        <location evidence="2">Chloroplast</location>
    </subcellularLocation>
</comment>
<evidence type="ECO:0000256" key="5">
    <source>
        <dbReference type="ARBA" id="ARBA00022490"/>
    </source>
</evidence>
<keyword evidence="10" id="KW-0819">tRNA processing</keyword>
<evidence type="ECO:0000313" key="17">
    <source>
        <dbReference type="Proteomes" id="UP000007014"/>
    </source>
</evidence>
<dbReference type="GO" id="GO:0051539">
    <property type="term" value="F:4 iron, 4 sulfur cluster binding"/>
    <property type="evidence" value="ECO:0007669"/>
    <property type="project" value="UniProtKB-KW"/>
</dbReference>
<dbReference type="NCBIfam" id="TIGR00048">
    <property type="entry name" value="rRNA_mod_RlmN"/>
    <property type="match status" value="1"/>
</dbReference>
<evidence type="ECO:0000256" key="14">
    <source>
        <dbReference type="ARBA" id="ARBA00023157"/>
    </source>
</evidence>
<keyword evidence="5" id="KW-0963">Cytoplasm</keyword>
<evidence type="ECO:0000256" key="6">
    <source>
        <dbReference type="ARBA" id="ARBA00022552"/>
    </source>
</evidence>
<keyword evidence="9" id="KW-0949">S-adenosyl-L-methionine</keyword>
<comment type="cofactor">
    <cofactor evidence="1">
        <name>[4Fe-4S] cluster</name>
        <dbReference type="ChEBI" id="CHEBI:49883"/>
    </cofactor>
</comment>
<dbReference type="KEGG" id="cme:CYME_CMT478C"/>
<dbReference type="InterPro" id="IPR058240">
    <property type="entry name" value="rSAM_sf"/>
</dbReference>
<dbReference type="InterPro" id="IPR013785">
    <property type="entry name" value="Aldolase_TIM"/>
</dbReference>
<dbReference type="RefSeq" id="XP_005539443.1">
    <property type="nucleotide sequence ID" value="XM_005539386.1"/>
</dbReference>
<evidence type="ECO:0000256" key="3">
    <source>
        <dbReference type="ARBA" id="ARBA00004496"/>
    </source>
</evidence>
<dbReference type="InterPro" id="IPR006638">
    <property type="entry name" value="Elp3/MiaA/NifB-like_rSAM"/>
</dbReference>
<dbReference type="eggNOG" id="ENOG502QV91">
    <property type="taxonomic scope" value="Eukaryota"/>
</dbReference>
<evidence type="ECO:0000256" key="2">
    <source>
        <dbReference type="ARBA" id="ARBA00004229"/>
    </source>
</evidence>
<dbReference type="GO" id="GO:0008173">
    <property type="term" value="F:RNA methyltransferase activity"/>
    <property type="evidence" value="ECO:0007669"/>
    <property type="project" value="InterPro"/>
</dbReference>
<proteinExistence type="inferred from homology"/>
<dbReference type="InterPro" id="IPR007197">
    <property type="entry name" value="rSAM"/>
</dbReference>
<organism evidence="16 17">
    <name type="scientific">Cyanidioschyzon merolae (strain NIES-3377 / 10D)</name>
    <name type="common">Unicellular red alga</name>
    <dbReference type="NCBI Taxonomy" id="280699"/>
    <lineage>
        <taxon>Eukaryota</taxon>
        <taxon>Rhodophyta</taxon>
        <taxon>Bangiophyceae</taxon>
        <taxon>Cyanidiales</taxon>
        <taxon>Cyanidiaceae</taxon>
        <taxon>Cyanidioschyzon</taxon>
    </lineage>
</organism>
<dbReference type="HAMAP" id="MF_01849">
    <property type="entry name" value="RNA_methyltr_RlmN"/>
    <property type="match status" value="1"/>
</dbReference>
<evidence type="ECO:0000256" key="4">
    <source>
        <dbReference type="ARBA" id="ARBA00022485"/>
    </source>
</evidence>
<keyword evidence="12" id="KW-0408">Iron</keyword>
<dbReference type="Gene3D" id="1.10.150.530">
    <property type="match status" value="1"/>
</dbReference>
<dbReference type="SFLD" id="SFLDF00275">
    <property type="entry name" value="adenosine_C2_methyltransferase"/>
    <property type="match status" value="1"/>
</dbReference>
<dbReference type="SFLD" id="SFLDG01062">
    <property type="entry name" value="methyltransferase_(Class_A)"/>
    <property type="match status" value="1"/>
</dbReference>
<dbReference type="InterPro" id="IPR004383">
    <property type="entry name" value="rRNA_lsu_MTrfase_RlmN/Cfr"/>
</dbReference>
<dbReference type="Proteomes" id="UP000007014">
    <property type="component" value="Chromosome 20"/>
</dbReference>
<dbReference type="CDD" id="cd01335">
    <property type="entry name" value="Radical_SAM"/>
    <property type="match status" value="1"/>
</dbReference>
<sequence length="478" mass="52791">MSPVGLRESCPGFAGMFPTHAVNGGFGHAFLRRSRAVAMLRSRAQKPCSVLGRSTRILVRCSDANPTERYVVEPASPPNDAGDEQLQPVASASLSQATCWTLSGMTLKELENFVSGMGEKPYRARQLYKWLYRPPVASQVDDMTDLGKLFREALASSARLHALSLREVREAQDGTRKLVYQVDGDSPGAVESVLIPASGRNTLCISSQLGCAMNCQFCFTGKMGLQRNLTAAEIVDQVTLTKARYESPRQASTQISNIVFMGMGEPFQNLDNVLRALEILLDPKAMGLSHRKVTVSTSGLVPEIRRYLRETSANLAVSLNATTNEVRNWIMPINRKYPLEVLLETLREEYARDARRGDKVFFEYVLLGGVNDSLDDAKRLLRLIAHIPCKVNLIPFNSHAGSEFRPSPLPQMEAFRQYLHERGVLVTLRRSRGDDKMAACGQLGNPGIGRTPPRMRVPDAFQKVLGTAPLQTRRSAGA</sequence>
<dbReference type="GO" id="GO:0009507">
    <property type="term" value="C:chloroplast"/>
    <property type="evidence" value="ECO:0007669"/>
    <property type="project" value="UniProtKB-SubCell"/>
</dbReference>
<evidence type="ECO:0000256" key="1">
    <source>
        <dbReference type="ARBA" id="ARBA00001966"/>
    </source>
</evidence>
<keyword evidence="14" id="KW-1015">Disulfide bond</keyword>
<dbReference type="PROSITE" id="PS51918">
    <property type="entry name" value="RADICAL_SAM"/>
    <property type="match status" value="1"/>
</dbReference>
<accession>M1VIJ9</accession>
<dbReference type="SFLD" id="SFLDS00029">
    <property type="entry name" value="Radical_SAM"/>
    <property type="match status" value="1"/>
</dbReference>
<dbReference type="SMART" id="SM00729">
    <property type="entry name" value="Elp3"/>
    <property type="match status" value="1"/>
</dbReference>
<evidence type="ECO:0000256" key="7">
    <source>
        <dbReference type="ARBA" id="ARBA00022603"/>
    </source>
</evidence>
<dbReference type="EMBL" id="AP006502">
    <property type="protein sequence ID" value="BAM83407.1"/>
    <property type="molecule type" value="Genomic_DNA"/>
</dbReference>
<keyword evidence="7" id="KW-0489">Methyltransferase</keyword>
<dbReference type="Pfam" id="PF21016">
    <property type="entry name" value="RlmN_N"/>
    <property type="match status" value="1"/>
</dbReference>
<dbReference type="STRING" id="280699.M1VIJ9"/>
<keyword evidence="13" id="KW-0411">Iron-sulfur</keyword>
<evidence type="ECO:0000256" key="10">
    <source>
        <dbReference type="ARBA" id="ARBA00022694"/>
    </source>
</evidence>
<keyword evidence="17" id="KW-1185">Reference proteome</keyword>
<dbReference type="GO" id="GO:0030488">
    <property type="term" value="P:tRNA methylation"/>
    <property type="evidence" value="ECO:0007669"/>
    <property type="project" value="InterPro"/>
</dbReference>
<dbReference type="Pfam" id="PF04055">
    <property type="entry name" value="Radical_SAM"/>
    <property type="match status" value="1"/>
</dbReference>
<dbReference type="InterPro" id="IPR027492">
    <property type="entry name" value="RNA_MTrfase_RlmN"/>
</dbReference>
<evidence type="ECO:0000256" key="12">
    <source>
        <dbReference type="ARBA" id="ARBA00023004"/>
    </source>
</evidence>
<evidence type="ECO:0000256" key="13">
    <source>
        <dbReference type="ARBA" id="ARBA00023014"/>
    </source>
</evidence>
<keyword evidence="4" id="KW-0004">4Fe-4S</keyword>
<dbReference type="GeneID" id="16997984"/>
<dbReference type="HOGENOM" id="CLU_029101_0_0_1"/>
<name>M1VIJ9_CYAM1</name>
<dbReference type="Gramene" id="CMT478CT">
    <property type="protein sequence ID" value="CMT478CT"/>
    <property type="gene ID" value="CMT478C"/>
</dbReference>
<dbReference type="AlphaFoldDB" id="M1VIJ9"/>
<dbReference type="SUPFAM" id="SSF102114">
    <property type="entry name" value="Radical SAM enzymes"/>
    <property type="match status" value="1"/>
</dbReference>
<keyword evidence="11" id="KW-0479">Metal-binding</keyword>
<evidence type="ECO:0000313" key="16">
    <source>
        <dbReference type="EMBL" id="BAM83407.1"/>
    </source>
</evidence>
<dbReference type="GO" id="GO:0070475">
    <property type="term" value="P:rRNA base methylation"/>
    <property type="evidence" value="ECO:0007669"/>
    <property type="project" value="InterPro"/>
</dbReference>
<dbReference type="Gene3D" id="3.20.20.70">
    <property type="entry name" value="Aldolase class I"/>
    <property type="match status" value="1"/>
</dbReference>
<protein>
    <recommendedName>
        <fullName evidence="15">Radical SAM core domain-containing protein</fullName>
    </recommendedName>
</protein>
<evidence type="ECO:0000256" key="8">
    <source>
        <dbReference type="ARBA" id="ARBA00022679"/>
    </source>
</evidence>
<dbReference type="PANTHER" id="PTHR30544:SF9">
    <property type="entry name" value="RADICAL SAM SUPERFAMILY PROTEIN"/>
    <property type="match status" value="1"/>
</dbReference>
<keyword evidence="8" id="KW-0808">Transferase</keyword>
<dbReference type="OrthoDB" id="538249at2759"/>
<evidence type="ECO:0000259" key="15">
    <source>
        <dbReference type="PROSITE" id="PS51918"/>
    </source>
</evidence>
<dbReference type="InterPro" id="IPR040072">
    <property type="entry name" value="Methyltransferase_A"/>
</dbReference>
<dbReference type="InterPro" id="IPR048641">
    <property type="entry name" value="RlmN_N"/>
</dbReference>